<dbReference type="GO" id="GO:0003677">
    <property type="term" value="F:DNA binding"/>
    <property type="evidence" value="ECO:0007669"/>
    <property type="project" value="InterPro"/>
</dbReference>
<keyword evidence="4 10" id="KW-0378">Hydrolase</keyword>
<evidence type="ECO:0000256" key="6">
    <source>
        <dbReference type="PIRSR" id="PIRSR604808-1"/>
    </source>
</evidence>
<feature type="binding site" evidence="7">
    <location>
        <position position="145"/>
    </location>
    <ligand>
        <name>Mg(2+)</name>
        <dbReference type="ChEBI" id="CHEBI:18420"/>
        <label>1</label>
    </ligand>
</feature>
<gene>
    <name evidence="10" type="primary">xth</name>
    <name evidence="10" type="ORF">IAC42_06450</name>
</gene>
<dbReference type="InterPro" id="IPR004808">
    <property type="entry name" value="AP_endonuc_1"/>
</dbReference>
<comment type="cofactor">
    <cofactor evidence="7">
        <name>Mg(2+)</name>
        <dbReference type="ChEBI" id="CHEBI:18420"/>
    </cofactor>
    <cofactor evidence="7">
        <name>Mn(2+)</name>
        <dbReference type="ChEBI" id="CHEBI:29035"/>
    </cofactor>
    <text evidence="7">Probably binds two magnesium or manganese ions per subunit.</text>
</comment>
<dbReference type="SUPFAM" id="SSF56219">
    <property type="entry name" value="DNase I-like"/>
    <property type="match status" value="1"/>
</dbReference>
<reference evidence="10" key="2">
    <citation type="journal article" date="2021" name="PeerJ">
        <title>Extensive microbial diversity within the chicken gut microbiome revealed by metagenomics and culture.</title>
        <authorList>
            <person name="Gilroy R."/>
            <person name="Ravi A."/>
            <person name="Getino M."/>
            <person name="Pursley I."/>
            <person name="Horton D.L."/>
            <person name="Alikhan N.F."/>
            <person name="Baker D."/>
            <person name="Gharbi K."/>
            <person name="Hall N."/>
            <person name="Watson M."/>
            <person name="Adriaenssens E.M."/>
            <person name="Foster-Nyarko E."/>
            <person name="Jarju S."/>
            <person name="Secka A."/>
            <person name="Antonio M."/>
            <person name="Oren A."/>
            <person name="Chaudhuri R.R."/>
            <person name="La Ragione R."/>
            <person name="Hildebrand F."/>
            <person name="Pallen M.J."/>
        </authorList>
    </citation>
    <scope>NUCLEOTIDE SEQUENCE</scope>
    <source>
        <strain evidence="10">11167</strain>
    </source>
</reference>
<name>A0A9D9H9Y7_9SPIR</name>
<feature type="site" description="Important for catalytic activity" evidence="8">
    <location>
        <position position="216"/>
    </location>
</feature>
<feature type="binding site" evidence="7">
    <location>
        <position position="242"/>
    </location>
    <ligand>
        <name>Mg(2+)</name>
        <dbReference type="ChEBI" id="CHEBI:18420"/>
        <label>1</label>
    </ligand>
</feature>
<comment type="caution">
    <text evidence="10">The sequence shown here is derived from an EMBL/GenBank/DDBJ whole genome shotgun (WGS) entry which is preliminary data.</text>
</comment>
<reference evidence="10" key="1">
    <citation type="submission" date="2020-10" db="EMBL/GenBank/DDBJ databases">
        <authorList>
            <person name="Gilroy R."/>
        </authorList>
    </citation>
    <scope>NUCLEOTIDE SEQUENCE</scope>
    <source>
        <strain evidence="10">11167</strain>
    </source>
</reference>
<keyword evidence="3 7" id="KW-0479">Metal-binding</keyword>
<dbReference type="Gene3D" id="3.60.10.10">
    <property type="entry name" value="Endonuclease/exonuclease/phosphatase"/>
    <property type="match status" value="1"/>
</dbReference>
<feature type="domain" description="Endonuclease/exonuclease/phosphatase" evidence="9">
    <location>
        <begin position="5"/>
        <end position="242"/>
    </location>
</feature>
<dbReference type="GO" id="GO:0046872">
    <property type="term" value="F:metal ion binding"/>
    <property type="evidence" value="ECO:0007669"/>
    <property type="project" value="UniProtKB-KW"/>
</dbReference>
<dbReference type="GO" id="GO:0003906">
    <property type="term" value="F:DNA-(apurinic or apyrimidinic site) endonuclease activity"/>
    <property type="evidence" value="ECO:0007669"/>
    <property type="project" value="TreeGrafter"/>
</dbReference>
<evidence type="ECO:0000256" key="7">
    <source>
        <dbReference type="PIRSR" id="PIRSR604808-2"/>
    </source>
</evidence>
<dbReference type="EC" id="3.1.11.2" evidence="10"/>
<comment type="cofactor">
    <cofactor evidence="1">
        <name>Mn(2+)</name>
        <dbReference type="ChEBI" id="CHEBI:29035"/>
    </cofactor>
</comment>
<evidence type="ECO:0000259" key="9">
    <source>
        <dbReference type="Pfam" id="PF03372"/>
    </source>
</evidence>
<evidence type="ECO:0000256" key="8">
    <source>
        <dbReference type="PIRSR" id="PIRSR604808-3"/>
    </source>
</evidence>
<dbReference type="GO" id="GO:0008081">
    <property type="term" value="F:phosphoric diester hydrolase activity"/>
    <property type="evidence" value="ECO:0007669"/>
    <property type="project" value="TreeGrafter"/>
</dbReference>
<feature type="site" description="Interaction with DNA substrate" evidence="8">
    <location>
        <position position="242"/>
    </location>
</feature>
<dbReference type="Proteomes" id="UP000823633">
    <property type="component" value="Unassembled WGS sequence"/>
</dbReference>
<proteinExistence type="inferred from homology"/>
<feature type="binding site" evidence="7">
    <location>
        <position position="36"/>
    </location>
    <ligand>
        <name>Mg(2+)</name>
        <dbReference type="ChEBI" id="CHEBI:18420"/>
        <label>1</label>
    </ligand>
</feature>
<dbReference type="InterPro" id="IPR020848">
    <property type="entry name" value="AP_endonuclease_F1_CS"/>
</dbReference>
<sequence>MRIYSFNVNGIRAILGKEGFMSWLENCGGDIICLQETKLSDPEFRIDIPGYHQYFYNAQKKGYSGTAILTRKEPVRVWQGMGVDEHDMEGRVLTAEYKDFYLVCVYVPNSQDGLRRLDYRQTWNKAFEDYVSGLKEKKGVIFCGDLNVAHKEIDIKNPKTNLRNAGFTIEERNDFTRLLERGFIDSFRHLHPDEVKYSWWSYRFRAREKGIGWRIDYFVISDDLADRLKAAEIHNDVFGSDHCPVSIDIDVE</sequence>
<evidence type="ECO:0000256" key="4">
    <source>
        <dbReference type="ARBA" id="ARBA00022801"/>
    </source>
</evidence>
<dbReference type="NCBIfam" id="TIGR00195">
    <property type="entry name" value="exoDNase_III"/>
    <property type="match status" value="1"/>
</dbReference>
<dbReference type="InterPro" id="IPR005135">
    <property type="entry name" value="Endo/exonuclease/phosphatase"/>
</dbReference>
<dbReference type="Pfam" id="PF03372">
    <property type="entry name" value="Exo_endo_phos"/>
    <property type="match status" value="1"/>
</dbReference>
<keyword evidence="5 7" id="KW-0460">Magnesium</keyword>
<keyword evidence="7" id="KW-0464">Manganese</keyword>
<dbReference type="PROSITE" id="PS00727">
    <property type="entry name" value="AP_NUCLEASE_F1_2"/>
    <property type="match status" value="1"/>
</dbReference>
<evidence type="ECO:0000256" key="3">
    <source>
        <dbReference type="ARBA" id="ARBA00022723"/>
    </source>
</evidence>
<organism evidence="10 11">
    <name type="scientific">Candidatus Aphodenecus pullistercoris</name>
    <dbReference type="NCBI Taxonomy" id="2840669"/>
    <lineage>
        <taxon>Bacteria</taxon>
        <taxon>Pseudomonadati</taxon>
        <taxon>Spirochaetota</taxon>
        <taxon>Spirochaetia</taxon>
        <taxon>Spirochaetales</taxon>
        <taxon>Candidatus Aphodenecus</taxon>
    </lineage>
</organism>
<evidence type="ECO:0000313" key="11">
    <source>
        <dbReference type="Proteomes" id="UP000823633"/>
    </source>
</evidence>
<feature type="active site" evidence="6">
    <location>
        <position position="106"/>
    </location>
</feature>
<evidence type="ECO:0000313" key="10">
    <source>
        <dbReference type="EMBL" id="MBO8443384.1"/>
    </source>
</evidence>
<evidence type="ECO:0000256" key="1">
    <source>
        <dbReference type="ARBA" id="ARBA00001936"/>
    </source>
</evidence>
<feature type="site" description="Transition state stabilizer" evidence="8">
    <location>
        <position position="147"/>
    </location>
</feature>
<dbReference type="GO" id="GO:0006284">
    <property type="term" value="P:base-excision repair"/>
    <property type="evidence" value="ECO:0007669"/>
    <property type="project" value="TreeGrafter"/>
</dbReference>
<accession>A0A9D9H9Y7</accession>
<protein>
    <submittedName>
        <fullName evidence="10">Exodeoxyribonuclease III</fullName>
        <ecNumber evidence="10">3.1.11.2</ecNumber>
    </submittedName>
</protein>
<feature type="binding site" evidence="7">
    <location>
        <position position="7"/>
    </location>
    <ligand>
        <name>Mg(2+)</name>
        <dbReference type="ChEBI" id="CHEBI:18420"/>
        <label>1</label>
    </ligand>
</feature>
<evidence type="ECO:0000256" key="2">
    <source>
        <dbReference type="ARBA" id="ARBA00007092"/>
    </source>
</evidence>
<feature type="binding site" evidence="7">
    <location>
        <position position="241"/>
    </location>
    <ligand>
        <name>Mg(2+)</name>
        <dbReference type="ChEBI" id="CHEBI:18420"/>
        <label>1</label>
    </ligand>
</feature>
<dbReference type="PROSITE" id="PS51435">
    <property type="entry name" value="AP_NUCLEASE_F1_4"/>
    <property type="match status" value="1"/>
</dbReference>
<dbReference type="PANTHER" id="PTHR22748:SF6">
    <property type="entry name" value="DNA-(APURINIC OR APYRIMIDINIC SITE) ENDONUCLEASE"/>
    <property type="match status" value="1"/>
</dbReference>
<evidence type="ECO:0000256" key="5">
    <source>
        <dbReference type="ARBA" id="ARBA00022842"/>
    </source>
</evidence>
<feature type="active site" description="Proton acceptor" evidence="6">
    <location>
        <position position="242"/>
    </location>
</feature>
<dbReference type="CDD" id="cd09087">
    <property type="entry name" value="Ape1-like_AP-endo"/>
    <property type="match status" value="1"/>
</dbReference>
<feature type="binding site" evidence="7">
    <location>
        <position position="147"/>
    </location>
    <ligand>
        <name>Mg(2+)</name>
        <dbReference type="ChEBI" id="CHEBI:18420"/>
        <label>1</label>
    </ligand>
</feature>
<dbReference type="AlphaFoldDB" id="A0A9D9H9Y7"/>
<dbReference type="EMBL" id="JADIMU010000041">
    <property type="protein sequence ID" value="MBO8443384.1"/>
    <property type="molecule type" value="Genomic_DNA"/>
</dbReference>
<dbReference type="GO" id="GO:0008311">
    <property type="term" value="F:double-stranded DNA 3'-5' DNA exonuclease activity"/>
    <property type="evidence" value="ECO:0007669"/>
    <property type="project" value="UniProtKB-EC"/>
</dbReference>
<comment type="similarity">
    <text evidence="2">Belongs to the DNA repair enzymes AP/ExoA family.</text>
</comment>
<dbReference type="InterPro" id="IPR036691">
    <property type="entry name" value="Endo/exonu/phosph_ase_sf"/>
</dbReference>
<dbReference type="NCBIfam" id="TIGR00633">
    <property type="entry name" value="xth"/>
    <property type="match status" value="1"/>
</dbReference>
<feature type="active site" description="Proton donor/acceptor" evidence="6">
    <location>
        <position position="145"/>
    </location>
</feature>
<dbReference type="PANTHER" id="PTHR22748">
    <property type="entry name" value="AP ENDONUCLEASE"/>
    <property type="match status" value="1"/>
</dbReference>